<accession>A0A1M5VTM2</accession>
<dbReference type="AlphaFoldDB" id="A0A1M5VTM2"/>
<dbReference type="NCBIfam" id="TIGR04183">
    <property type="entry name" value="Por_Secre_tail"/>
    <property type="match status" value="1"/>
</dbReference>
<protein>
    <submittedName>
        <fullName evidence="2">Por secretion system C-terminal sorting domain-containing protein</fullName>
    </submittedName>
</protein>
<gene>
    <name evidence="2" type="ORF">SAMN05444281_1939</name>
</gene>
<reference evidence="3" key="1">
    <citation type="submission" date="2016-11" db="EMBL/GenBank/DDBJ databases">
        <authorList>
            <person name="Varghese N."/>
            <person name="Submissions S."/>
        </authorList>
    </citation>
    <scope>NUCLEOTIDE SEQUENCE [LARGE SCALE GENOMIC DNA]</scope>
    <source>
        <strain evidence="3">DSM 100572</strain>
    </source>
</reference>
<keyword evidence="3" id="KW-1185">Reference proteome</keyword>
<dbReference type="STRING" id="1195760.SAMN05444281_1939"/>
<organism evidence="2 3">
    <name type="scientific">Wenyingzhuangia marina</name>
    <dbReference type="NCBI Taxonomy" id="1195760"/>
    <lineage>
        <taxon>Bacteria</taxon>
        <taxon>Pseudomonadati</taxon>
        <taxon>Bacteroidota</taxon>
        <taxon>Flavobacteriia</taxon>
        <taxon>Flavobacteriales</taxon>
        <taxon>Flavobacteriaceae</taxon>
        <taxon>Wenyingzhuangia</taxon>
    </lineage>
</organism>
<evidence type="ECO:0000313" key="3">
    <source>
        <dbReference type="Proteomes" id="UP000184109"/>
    </source>
</evidence>
<dbReference type="RefSeq" id="WP_073120973.1">
    <property type="nucleotide sequence ID" value="NZ_BMEN01000004.1"/>
</dbReference>
<dbReference type="Proteomes" id="UP000184109">
    <property type="component" value="Unassembled WGS sequence"/>
</dbReference>
<proteinExistence type="predicted"/>
<evidence type="ECO:0000313" key="2">
    <source>
        <dbReference type="EMBL" id="SHH78612.1"/>
    </source>
</evidence>
<dbReference type="InterPro" id="IPR026444">
    <property type="entry name" value="Secre_tail"/>
</dbReference>
<sequence>MKKKLLILLLVTSFCNINGQNKIWDFGGDVNYTSATQIAMWPVEAYNAAEGATVVKDGLTLVGDSSGDQFGQIENSGGKTWDAGTDDEYKAINRFKFNGGSAPVDFMPSYSYLSFPVTGPVDVKVWFRSGSSSANRTLYISDGTILLNSFDAVVDNTDPETITASYTGTGGIIYIYTSNSFNLYKIEVKESTLGLEFNDVIKTNVKVVDNQVYISEVDTDTEVNIYSVTGALVKKIQTGKDVDFTMKSGLWIVEVKTDKGIKSLKLVIE</sequence>
<keyword evidence="1" id="KW-0732">Signal</keyword>
<evidence type="ECO:0000256" key="1">
    <source>
        <dbReference type="ARBA" id="ARBA00022729"/>
    </source>
</evidence>
<dbReference type="OrthoDB" id="1425128at2"/>
<dbReference type="EMBL" id="FQXQ01000004">
    <property type="protein sequence ID" value="SHH78612.1"/>
    <property type="molecule type" value="Genomic_DNA"/>
</dbReference>
<name>A0A1M5VTM2_9FLAO</name>